<feature type="transmembrane region" description="Helical" evidence="1">
    <location>
        <begin position="7"/>
        <end position="26"/>
    </location>
</feature>
<dbReference type="AlphaFoldDB" id="A0A0E9R288"/>
<keyword evidence="1" id="KW-0812">Transmembrane</keyword>
<accession>A0A0E9R288</accession>
<sequence>MSFSLDWGLTHAFICLIHFFTFSWQYKILRGLELVPVPCPCAIIPL</sequence>
<evidence type="ECO:0000256" key="1">
    <source>
        <dbReference type="SAM" id="Phobius"/>
    </source>
</evidence>
<organism evidence="2">
    <name type="scientific">Anguilla anguilla</name>
    <name type="common">European freshwater eel</name>
    <name type="synonym">Muraena anguilla</name>
    <dbReference type="NCBI Taxonomy" id="7936"/>
    <lineage>
        <taxon>Eukaryota</taxon>
        <taxon>Metazoa</taxon>
        <taxon>Chordata</taxon>
        <taxon>Craniata</taxon>
        <taxon>Vertebrata</taxon>
        <taxon>Euteleostomi</taxon>
        <taxon>Actinopterygii</taxon>
        <taxon>Neopterygii</taxon>
        <taxon>Teleostei</taxon>
        <taxon>Anguilliformes</taxon>
        <taxon>Anguillidae</taxon>
        <taxon>Anguilla</taxon>
    </lineage>
</organism>
<reference evidence="2" key="1">
    <citation type="submission" date="2014-11" db="EMBL/GenBank/DDBJ databases">
        <authorList>
            <person name="Amaro Gonzalez C."/>
        </authorList>
    </citation>
    <scope>NUCLEOTIDE SEQUENCE</scope>
</reference>
<keyword evidence="1" id="KW-0472">Membrane</keyword>
<name>A0A0E9R288_ANGAN</name>
<keyword evidence="1" id="KW-1133">Transmembrane helix</keyword>
<reference evidence="2" key="2">
    <citation type="journal article" date="2015" name="Fish Shellfish Immunol.">
        <title>Early steps in the European eel (Anguilla anguilla)-Vibrio vulnificus interaction in the gills: Role of the RtxA13 toxin.</title>
        <authorList>
            <person name="Callol A."/>
            <person name="Pajuelo D."/>
            <person name="Ebbesson L."/>
            <person name="Teles M."/>
            <person name="MacKenzie S."/>
            <person name="Amaro C."/>
        </authorList>
    </citation>
    <scope>NUCLEOTIDE SEQUENCE</scope>
</reference>
<protein>
    <submittedName>
        <fullName evidence="2">Uncharacterized protein</fullName>
    </submittedName>
</protein>
<proteinExistence type="predicted"/>
<dbReference type="EMBL" id="GBXM01085967">
    <property type="protein sequence ID" value="JAH22610.1"/>
    <property type="molecule type" value="Transcribed_RNA"/>
</dbReference>
<evidence type="ECO:0000313" key="2">
    <source>
        <dbReference type="EMBL" id="JAH22610.1"/>
    </source>
</evidence>